<feature type="transmembrane region" description="Helical" evidence="6">
    <location>
        <begin position="362"/>
        <end position="379"/>
    </location>
</feature>
<evidence type="ECO:0000256" key="3">
    <source>
        <dbReference type="ARBA" id="ARBA00022692"/>
    </source>
</evidence>
<feature type="transmembrane region" description="Helical" evidence="6">
    <location>
        <begin position="330"/>
        <end position="350"/>
    </location>
</feature>
<keyword evidence="5 6" id="KW-0472">Membrane</keyword>
<comment type="caution">
    <text evidence="7">The sequence shown here is derived from an EMBL/GenBank/DDBJ whole genome shotgun (WGS) entry which is preliminary data.</text>
</comment>
<feature type="transmembrane region" description="Helical" evidence="6">
    <location>
        <begin position="287"/>
        <end position="310"/>
    </location>
</feature>
<dbReference type="PANTHER" id="PTHR30250:SF11">
    <property type="entry name" value="O-ANTIGEN TRANSPORTER-RELATED"/>
    <property type="match status" value="1"/>
</dbReference>
<dbReference type="Proteomes" id="UP000051863">
    <property type="component" value="Unassembled WGS sequence"/>
</dbReference>
<evidence type="ECO:0000256" key="1">
    <source>
        <dbReference type="ARBA" id="ARBA00004651"/>
    </source>
</evidence>
<feature type="transmembrane region" description="Helical" evidence="6">
    <location>
        <begin position="103"/>
        <end position="126"/>
    </location>
</feature>
<reference evidence="7 8" key="1">
    <citation type="submission" date="2015-05" db="EMBL/GenBank/DDBJ databases">
        <title>Genome sequencing and analysis of members of genus Stenotrophomonas.</title>
        <authorList>
            <person name="Patil P.P."/>
            <person name="Midha S."/>
            <person name="Patil P.B."/>
        </authorList>
    </citation>
    <scope>NUCLEOTIDE SEQUENCE [LARGE SCALE GENOMIC DNA]</scope>
    <source>
        <strain evidence="7 8">DSM 18941</strain>
    </source>
</reference>
<feature type="transmembrane region" description="Helical" evidence="6">
    <location>
        <begin position="65"/>
        <end position="91"/>
    </location>
</feature>
<keyword evidence="4 6" id="KW-1133">Transmembrane helix</keyword>
<accession>A0A0R0BYH1</accession>
<evidence type="ECO:0008006" key="9">
    <source>
        <dbReference type="Google" id="ProtNLM"/>
    </source>
</evidence>
<evidence type="ECO:0000313" key="8">
    <source>
        <dbReference type="Proteomes" id="UP000051863"/>
    </source>
</evidence>
<evidence type="ECO:0000256" key="4">
    <source>
        <dbReference type="ARBA" id="ARBA00022989"/>
    </source>
</evidence>
<gene>
    <name evidence="7" type="ORF">ABB27_18355</name>
</gene>
<evidence type="ECO:0000256" key="6">
    <source>
        <dbReference type="SAM" id="Phobius"/>
    </source>
</evidence>
<keyword evidence="2" id="KW-1003">Cell membrane</keyword>
<evidence type="ECO:0000256" key="2">
    <source>
        <dbReference type="ARBA" id="ARBA00022475"/>
    </source>
</evidence>
<feature type="transmembrane region" description="Helical" evidence="6">
    <location>
        <begin position="32"/>
        <end position="53"/>
    </location>
</feature>
<keyword evidence="8" id="KW-1185">Reference proteome</keyword>
<feature type="transmembrane region" description="Helical" evidence="6">
    <location>
        <begin position="9"/>
        <end position="26"/>
    </location>
</feature>
<dbReference type="AlphaFoldDB" id="A0A0R0BYH1"/>
<dbReference type="PANTHER" id="PTHR30250">
    <property type="entry name" value="PST FAMILY PREDICTED COLANIC ACID TRANSPORTER"/>
    <property type="match status" value="1"/>
</dbReference>
<organism evidence="7 8">
    <name type="scientific">Stenotrophomonas terrae</name>
    <dbReference type="NCBI Taxonomy" id="405446"/>
    <lineage>
        <taxon>Bacteria</taxon>
        <taxon>Pseudomonadati</taxon>
        <taxon>Pseudomonadota</taxon>
        <taxon>Gammaproteobacteria</taxon>
        <taxon>Lysobacterales</taxon>
        <taxon>Lysobacteraceae</taxon>
        <taxon>Stenotrophomonas</taxon>
    </lineage>
</organism>
<protein>
    <recommendedName>
        <fullName evidence="9">Polysaccharide biosynthesis protein</fullName>
    </recommendedName>
</protein>
<feature type="transmembrane region" description="Helical" evidence="6">
    <location>
        <begin position="385"/>
        <end position="405"/>
    </location>
</feature>
<dbReference type="GO" id="GO:0005886">
    <property type="term" value="C:plasma membrane"/>
    <property type="evidence" value="ECO:0007669"/>
    <property type="project" value="UniProtKB-SubCell"/>
</dbReference>
<keyword evidence="3 6" id="KW-0812">Transmembrane</keyword>
<comment type="subcellular location">
    <subcellularLocation>
        <location evidence="1">Cell membrane</location>
        <topology evidence="1">Multi-pass membrane protein</topology>
    </subcellularLocation>
</comment>
<evidence type="ECO:0000256" key="5">
    <source>
        <dbReference type="ARBA" id="ARBA00023136"/>
    </source>
</evidence>
<dbReference type="InterPro" id="IPR050833">
    <property type="entry name" value="Poly_Biosynth_Transport"/>
</dbReference>
<dbReference type="PATRIC" id="fig|405446.3.peg.3693"/>
<evidence type="ECO:0000313" key="7">
    <source>
        <dbReference type="EMBL" id="KRG62246.1"/>
    </source>
</evidence>
<proteinExistence type="predicted"/>
<dbReference type="EMBL" id="LDJJ01000086">
    <property type="protein sequence ID" value="KRG62246.1"/>
    <property type="molecule type" value="Genomic_DNA"/>
</dbReference>
<name>A0A0R0BYH1_9GAMM</name>
<sequence length="418" mass="44773">MLKLAGGNAVGKLAALIAIPVIARLYKPEHLGMLAAFSALVALAATLSTLRYVCAIPLPRRDSTALVVTCLALIVLSIYTPVATATAYVVGPALLTYTSLSALIPYLPLIIAGTALTACHEILTLWATRKQQFGQLAVSQAQQGLVGSVAKTLLGALQFKPLGLLLGHLLQLAGGNGPLIKSFATIANKNLRYVRRSRMRLVAAHFSEMPRYQLPSQFLTMATIHAPALLAPRVFGLSGAGQLALALTALSLPINLLANSMGNVYLAKISIIGRKQPSQIMAITGEVTRTLVALVFLPTLILLLAGPWLFEFIFGSTWRLAGEIAQILSVSMAFQFVSAPVAHALSVLRAQQLLLQLNASRFLIVTGVFASASLFGWSIKHVTVLYSALLCLHYMLSYGCMMQLIRKHARAHNNDSCN</sequence>